<dbReference type="Pfam" id="PF13087">
    <property type="entry name" value="AAA_12"/>
    <property type="match status" value="1"/>
</dbReference>
<name>A0AAD9DIM5_9STRA</name>
<reference evidence="3" key="1">
    <citation type="submission" date="2023-06" db="EMBL/GenBank/DDBJ databases">
        <title>Survivors Of The Sea: Transcriptome response of Skeletonema marinoi to long-term dormancy.</title>
        <authorList>
            <person name="Pinder M.I.M."/>
            <person name="Kourtchenko O."/>
            <person name="Robertson E.K."/>
            <person name="Larsson T."/>
            <person name="Maumus F."/>
            <person name="Osuna-Cruz C.M."/>
            <person name="Vancaester E."/>
            <person name="Stenow R."/>
            <person name="Vandepoele K."/>
            <person name="Ploug H."/>
            <person name="Bruchert V."/>
            <person name="Godhe A."/>
            <person name="Topel M."/>
        </authorList>
    </citation>
    <scope>NUCLEOTIDE SEQUENCE</scope>
    <source>
        <strain evidence="3">R05AC</strain>
    </source>
</reference>
<dbReference type="InterPro" id="IPR045055">
    <property type="entry name" value="DNA2/NAM7-like"/>
</dbReference>
<accession>A0AAD9DIM5</accession>
<protein>
    <submittedName>
        <fullName evidence="3">Helicase senataxin-related protein</fullName>
        <ecNumber evidence="3">3.6.4.-</ecNumber>
    </submittedName>
</protein>
<keyword evidence="3" id="KW-0347">Helicase</keyword>
<evidence type="ECO:0000313" key="4">
    <source>
        <dbReference type="Proteomes" id="UP001224775"/>
    </source>
</evidence>
<dbReference type="SUPFAM" id="SSF52540">
    <property type="entry name" value="P-loop containing nucleoside triphosphate hydrolases"/>
    <property type="match status" value="1"/>
</dbReference>
<proteinExistence type="predicted"/>
<feature type="domain" description="DNA2/NAM7 helicase-like C-terminal" evidence="2">
    <location>
        <begin position="102"/>
        <end position="200"/>
    </location>
</feature>
<keyword evidence="3" id="KW-0547">Nucleotide-binding</keyword>
<dbReference type="Pfam" id="PF13086">
    <property type="entry name" value="AAA_11"/>
    <property type="match status" value="1"/>
</dbReference>
<dbReference type="EMBL" id="JATAAI010000003">
    <property type="protein sequence ID" value="KAK1746938.1"/>
    <property type="molecule type" value="Genomic_DNA"/>
</dbReference>
<dbReference type="Gene3D" id="3.40.50.300">
    <property type="entry name" value="P-loop containing nucleotide triphosphate hydrolases"/>
    <property type="match status" value="2"/>
</dbReference>
<keyword evidence="3" id="KW-0378">Hydrolase</keyword>
<dbReference type="AlphaFoldDB" id="A0AAD9DIM5"/>
<dbReference type="Proteomes" id="UP001224775">
    <property type="component" value="Unassembled WGS sequence"/>
</dbReference>
<sequence length="214" mass="23787">MLCQNVANESKGGTKSHAMNTTRQQLECHILDSVHIVMTTLGTAGNRALEACNKFEVVVIDEAAQSVEPSTLAGLQLGSSHAILVGDPQQLPPQYFHVWKEYQRLEEAGHEVHMLNTQYRMHPSISDFPRRIFYDGKLLDGPNVKNPEYGNPLKKVIFQKFHSFEPFTVLDLESTEERGGTSLSNTTEAQFALHLFNNLKIATGGFPPSHGLLS</sequence>
<keyword evidence="4" id="KW-1185">Reference proteome</keyword>
<dbReference type="PANTHER" id="PTHR10887">
    <property type="entry name" value="DNA2/NAM7 HELICASE FAMILY"/>
    <property type="match status" value="1"/>
</dbReference>
<dbReference type="GO" id="GO:0016787">
    <property type="term" value="F:hydrolase activity"/>
    <property type="evidence" value="ECO:0007669"/>
    <property type="project" value="UniProtKB-KW"/>
</dbReference>
<gene>
    <name evidence="3" type="ORF">QTG54_002282</name>
</gene>
<dbReference type="InterPro" id="IPR041679">
    <property type="entry name" value="DNA2/NAM7-like_C"/>
</dbReference>
<dbReference type="GO" id="GO:0004386">
    <property type="term" value="F:helicase activity"/>
    <property type="evidence" value="ECO:0007669"/>
    <property type="project" value="UniProtKB-KW"/>
</dbReference>
<comment type="caution">
    <text evidence="3">The sequence shown here is derived from an EMBL/GenBank/DDBJ whole genome shotgun (WGS) entry which is preliminary data.</text>
</comment>
<evidence type="ECO:0000313" key="3">
    <source>
        <dbReference type="EMBL" id="KAK1746938.1"/>
    </source>
</evidence>
<evidence type="ECO:0000259" key="1">
    <source>
        <dbReference type="Pfam" id="PF13086"/>
    </source>
</evidence>
<dbReference type="EC" id="3.6.4.-" evidence="3"/>
<evidence type="ECO:0000259" key="2">
    <source>
        <dbReference type="Pfam" id="PF13087"/>
    </source>
</evidence>
<dbReference type="PANTHER" id="PTHR10887:SF495">
    <property type="entry name" value="HELICASE SENATAXIN ISOFORM X1-RELATED"/>
    <property type="match status" value="1"/>
</dbReference>
<dbReference type="InterPro" id="IPR027417">
    <property type="entry name" value="P-loop_NTPase"/>
</dbReference>
<feature type="domain" description="DNA2/NAM7 helicase helicase" evidence="1">
    <location>
        <begin position="15"/>
        <end position="95"/>
    </location>
</feature>
<dbReference type="InterPro" id="IPR041677">
    <property type="entry name" value="DNA2/NAM7_AAA_11"/>
</dbReference>
<keyword evidence="3" id="KW-0067">ATP-binding</keyword>
<organism evidence="3 4">
    <name type="scientific">Skeletonema marinoi</name>
    <dbReference type="NCBI Taxonomy" id="267567"/>
    <lineage>
        <taxon>Eukaryota</taxon>
        <taxon>Sar</taxon>
        <taxon>Stramenopiles</taxon>
        <taxon>Ochrophyta</taxon>
        <taxon>Bacillariophyta</taxon>
        <taxon>Coscinodiscophyceae</taxon>
        <taxon>Thalassiosirophycidae</taxon>
        <taxon>Thalassiosirales</taxon>
        <taxon>Skeletonemataceae</taxon>
        <taxon>Skeletonema</taxon>
        <taxon>Skeletonema marinoi-dohrnii complex</taxon>
    </lineage>
</organism>